<dbReference type="GO" id="GO:0006281">
    <property type="term" value="P:DNA repair"/>
    <property type="evidence" value="ECO:0007669"/>
    <property type="project" value="UniProtKB-KW"/>
</dbReference>
<feature type="domain" description="DNA helicase Pif1-like DEAD-box helicase" evidence="2">
    <location>
        <begin position="1"/>
        <end position="50"/>
    </location>
</feature>
<evidence type="ECO:0000313" key="3">
    <source>
        <dbReference type="EMBL" id="KAF2858841.1"/>
    </source>
</evidence>
<dbReference type="InterPro" id="IPR010285">
    <property type="entry name" value="DNA_helicase_pif1-like_DEAD"/>
</dbReference>
<accession>A0A6A7BUC0</accession>
<keyword evidence="1" id="KW-0547">Nucleotide-binding</keyword>
<dbReference type="Pfam" id="PF05970">
    <property type="entry name" value="PIF1"/>
    <property type="match status" value="1"/>
</dbReference>
<dbReference type="AlphaFoldDB" id="A0A6A7BUC0"/>
<dbReference type="EMBL" id="MU006002">
    <property type="protein sequence ID" value="KAF2858841.1"/>
    <property type="molecule type" value="Genomic_DNA"/>
</dbReference>
<protein>
    <recommendedName>
        <fullName evidence="1">ATP-dependent DNA helicase</fullName>
        <ecNumber evidence="1">5.6.2.3</ecNumber>
    </recommendedName>
</protein>
<evidence type="ECO:0000259" key="2">
    <source>
        <dbReference type="Pfam" id="PF05970"/>
    </source>
</evidence>
<dbReference type="Proteomes" id="UP000799421">
    <property type="component" value="Unassembled WGS sequence"/>
</dbReference>
<organism evidence="3 4">
    <name type="scientific">Piedraia hortae CBS 480.64</name>
    <dbReference type="NCBI Taxonomy" id="1314780"/>
    <lineage>
        <taxon>Eukaryota</taxon>
        <taxon>Fungi</taxon>
        <taxon>Dikarya</taxon>
        <taxon>Ascomycota</taxon>
        <taxon>Pezizomycotina</taxon>
        <taxon>Dothideomycetes</taxon>
        <taxon>Dothideomycetidae</taxon>
        <taxon>Capnodiales</taxon>
        <taxon>Piedraiaceae</taxon>
        <taxon>Piedraia</taxon>
    </lineage>
</organism>
<comment type="similarity">
    <text evidence="1">Belongs to the helicase family.</text>
</comment>
<dbReference type="GO" id="GO:0043139">
    <property type="term" value="F:5'-3' DNA helicase activity"/>
    <property type="evidence" value="ECO:0007669"/>
    <property type="project" value="UniProtKB-EC"/>
</dbReference>
<dbReference type="GO" id="GO:0005524">
    <property type="term" value="F:ATP binding"/>
    <property type="evidence" value="ECO:0007669"/>
    <property type="project" value="UniProtKB-KW"/>
</dbReference>
<reference evidence="3" key="1">
    <citation type="journal article" date="2020" name="Stud. Mycol.">
        <title>101 Dothideomycetes genomes: a test case for predicting lifestyles and emergence of pathogens.</title>
        <authorList>
            <person name="Haridas S."/>
            <person name="Albert R."/>
            <person name="Binder M."/>
            <person name="Bloem J."/>
            <person name="Labutti K."/>
            <person name="Salamov A."/>
            <person name="Andreopoulos B."/>
            <person name="Baker S."/>
            <person name="Barry K."/>
            <person name="Bills G."/>
            <person name="Bluhm B."/>
            <person name="Cannon C."/>
            <person name="Castanera R."/>
            <person name="Culley D."/>
            <person name="Daum C."/>
            <person name="Ezra D."/>
            <person name="Gonzalez J."/>
            <person name="Henrissat B."/>
            <person name="Kuo A."/>
            <person name="Liang C."/>
            <person name="Lipzen A."/>
            <person name="Lutzoni F."/>
            <person name="Magnuson J."/>
            <person name="Mondo S."/>
            <person name="Nolan M."/>
            <person name="Ohm R."/>
            <person name="Pangilinan J."/>
            <person name="Park H.-J."/>
            <person name="Ramirez L."/>
            <person name="Alfaro M."/>
            <person name="Sun H."/>
            <person name="Tritt A."/>
            <person name="Yoshinaga Y."/>
            <person name="Zwiers L.-H."/>
            <person name="Turgeon B."/>
            <person name="Goodwin S."/>
            <person name="Spatafora J."/>
            <person name="Crous P."/>
            <person name="Grigoriev I."/>
        </authorList>
    </citation>
    <scope>NUCLEOTIDE SEQUENCE</scope>
    <source>
        <strain evidence="3">CBS 480.64</strain>
    </source>
</reference>
<evidence type="ECO:0000256" key="1">
    <source>
        <dbReference type="RuleBase" id="RU363044"/>
    </source>
</evidence>
<keyword evidence="1" id="KW-0067">ATP-binding</keyword>
<name>A0A6A7BUC0_9PEZI</name>
<evidence type="ECO:0000313" key="4">
    <source>
        <dbReference type="Proteomes" id="UP000799421"/>
    </source>
</evidence>
<gene>
    <name evidence="3" type="ORF">K470DRAFT_259442</name>
</gene>
<dbReference type="OrthoDB" id="5860629at2759"/>
<dbReference type="EC" id="5.6.2.3" evidence="1"/>
<keyword evidence="1" id="KW-0234">DNA repair</keyword>
<keyword evidence="1" id="KW-0378">Hydrolase</keyword>
<dbReference type="GO" id="GO:0000723">
    <property type="term" value="P:telomere maintenance"/>
    <property type="evidence" value="ECO:0007669"/>
    <property type="project" value="InterPro"/>
</dbReference>
<keyword evidence="4" id="KW-1185">Reference proteome</keyword>
<comment type="catalytic activity">
    <reaction evidence="1">
        <text>ATP + H2O = ADP + phosphate + H(+)</text>
        <dbReference type="Rhea" id="RHEA:13065"/>
        <dbReference type="ChEBI" id="CHEBI:15377"/>
        <dbReference type="ChEBI" id="CHEBI:15378"/>
        <dbReference type="ChEBI" id="CHEBI:30616"/>
        <dbReference type="ChEBI" id="CHEBI:43474"/>
        <dbReference type="ChEBI" id="CHEBI:456216"/>
        <dbReference type="EC" id="5.6.2.3"/>
    </reaction>
</comment>
<dbReference type="GO" id="GO:0006310">
    <property type="term" value="P:DNA recombination"/>
    <property type="evidence" value="ECO:0007669"/>
    <property type="project" value="UniProtKB-KW"/>
</dbReference>
<keyword evidence="1" id="KW-0347">Helicase</keyword>
<dbReference type="GO" id="GO:0016787">
    <property type="term" value="F:hydrolase activity"/>
    <property type="evidence" value="ECO:0007669"/>
    <property type="project" value="UniProtKB-KW"/>
</dbReference>
<sequence length="75" mass="8095">MASSGNAALLLPNGTNAHSCFKTLIKCDEGSICSIPGRLQFVDLLHQTSLTSQSSMISYGGLETSAVRKYEKERM</sequence>
<keyword evidence="1" id="KW-0227">DNA damage</keyword>
<keyword evidence="1" id="KW-0233">DNA recombination</keyword>
<proteinExistence type="inferred from homology"/>
<comment type="cofactor">
    <cofactor evidence="1">
        <name>Mg(2+)</name>
        <dbReference type="ChEBI" id="CHEBI:18420"/>
    </cofactor>
</comment>